<evidence type="ECO:0000256" key="3">
    <source>
        <dbReference type="ARBA" id="ARBA00022679"/>
    </source>
</evidence>
<feature type="non-terminal residue" evidence="10">
    <location>
        <position position="312"/>
    </location>
</feature>
<sequence length="312" mass="35647">DAPWFAFSVSTINQKVPMKHYHWKVLPQRMSCSPSICQWYVASLLSPVCAQKKEAIILHYMDDVLVCAPDDIILQDTLDLVAKVLTSARFQLQENKVQRMPPWNYLGLQIAASTIVPQKLEIRSDPKILADLHSLCGSLNWVRPWLGLTSEDLAPLLNLLKGERELASPRELTPEAKTALQKVQKALAKRQAHRYKPELPFKFIVLGKLPHIHGLIFQCDEWSDSLHVLEWVFLPHQPQKTATALFELIARMIIKCRQRCLQLMGADPAKIILPVQREDFDWSFANSVSLQSALENFSGQITYHLPSHRLLH</sequence>
<evidence type="ECO:0000313" key="10">
    <source>
        <dbReference type="EMBL" id="NXF28090.1"/>
    </source>
</evidence>
<organism evidence="10 11">
    <name type="scientific">Rhodinocichla rosea</name>
    <dbReference type="NCBI Taxonomy" id="58203"/>
    <lineage>
        <taxon>Eukaryota</taxon>
        <taxon>Metazoa</taxon>
        <taxon>Chordata</taxon>
        <taxon>Craniata</taxon>
        <taxon>Vertebrata</taxon>
        <taxon>Euteleostomi</taxon>
        <taxon>Archelosauria</taxon>
        <taxon>Archosauria</taxon>
        <taxon>Dinosauria</taxon>
        <taxon>Saurischia</taxon>
        <taxon>Theropoda</taxon>
        <taxon>Coelurosauria</taxon>
        <taxon>Aves</taxon>
        <taxon>Neognathae</taxon>
        <taxon>Neoaves</taxon>
        <taxon>Telluraves</taxon>
        <taxon>Australaves</taxon>
        <taxon>Passeriformes</taxon>
        <taxon>Thraupidae</taxon>
        <taxon>Rhodinocichla</taxon>
    </lineage>
</organism>
<keyword evidence="6" id="KW-0255">Endonuclease</keyword>
<evidence type="ECO:0000313" key="11">
    <source>
        <dbReference type="Proteomes" id="UP000574210"/>
    </source>
</evidence>
<keyword evidence="3" id="KW-0808">Transferase</keyword>
<dbReference type="Pfam" id="PF00078">
    <property type="entry name" value="RVT_1"/>
    <property type="match status" value="1"/>
</dbReference>
<evidence type="ECO:0000256" key="6">
    <source>
        <dbReference type="ARBA" id="ARBA00022759"/>
    </source>
</evidence>
<accession>A0A7K8SFK0</accession>
<evidence type="ECO:0000256" key="4">
    <source>
        <dbReference type="ARBA" id="ARBA00022695"/>
    </source>
</evidence>
<dbReference type="Proteomes" id="UP000574210">
    <property type="component" value="Unassembled WGS sequence"/>
</dbReference>
<comment type="caution">
    <text evidence="10">The sequence shown here is derived from an EMBL/GenBank/DDBJ whole genome shotgun (WGS) entry which is preliminary data.</text>
</comment>
<name>A0A7K8SFK0_9PASS</name>
<evidence type="ECO:0000256" key="8">
    <source>
        <dbReference type="ARBA" id="ARBA00022918"/>
    </source>
</evidence>
<reference evidence="10 11" key="1">
    <citation type="submission" date="2019-09" db="EMBL/GenBank/DDBJ databases">
        <title>Bird 10,000 Genomes (B10K) Project - Family phase.</title>
        <authorList>
            <person name="Zhang G."/>
        </authorList>
    </citation>
    <scope>NUCLEOTIDE SEQUENCE [LARGE SCALE GENOMIC DNA]</scope>
    <source>
        <strain evidence="10">B10K-CU-031-12</strain>
        <tissue evidence="10">Muscle</tissue>
    </source>
</reference>
<dbReference type="GO" id="GO:0003964">
    <property type="term" value="F:RNA-directed DNA polymerase activity"/>
    <property type="evidence" value="ECO:0007669"/>
    <property type="project" value="UniProtKB-KW"/>
</dbReference>
<evidence type="ECO:0000256" key="7">
    <source>
        <dbReference type="ARBA" id="ARBA00022801"/>
    </source>
</evidence>
<proteinExistence type="inferred from homology"/>
<dbReference type="Pfam" id="PF06817">
    <property type="entry name" value="RVT_thumb"/>
    <property type="match status" value="1"/>
</dbReference>
<dbReference type="EMBL" id="VWYZ01001264">
    <property type="protein sequence ID" value="NXF28090.1"/>
    <property type="molecule type" value="Genomic_DNA"/>
</dbReference>
<keyword evidence="7" id="KW-0378">Hydrolase</keyword>
<protein>
    <recommendedName>
        <fullName evidence="2">ribonuclease H</fullName>
        <ecNumber evidence="2">3.1.26.4</ecNumber>
    </recommendedName>
</protein>
<evidence type="ECO:0000256" key="1">
    <source>
        <dbReference type="ARBA" id="ARBA00010879"/>
    </source>
</evidence>
<comment type="similarity">
    <text evidence="1">Belongs to the beta type-B retroviral polymerase family. HERV class-II K(HML-2) pol subfamily.</text>
</comment>
<keyword evidence="11" id="KW-1185">Reference proteome</keyword>
<evidence type="ECO:0000256" key="5">
    <source>
        <dbReference type="ARBA" id="ARBA00022722"/>
    </source>
</evidence>
<evidence type="ECO:0000259" key="9">
    <source>
        <dbReference type="PROSITE" id="PS50878"/>
    </source>
</evidence>
<evidence type="ECO:0000256" key="2">
    <source>
        <dbReference type="ARBA" id="ARBA00012180"/>
    </source>
</evidence>
<keyword evidence="8" id="KW-0695">RNA-directed DNA polymerase</keyword>
<dbReference type="AlphaFoldDB" id="A0A7K8SFK0"/>
<dbReference type="EC" id="3.1.26.4" evidence="2"/>
<dbReference type="InterPro" id="IPR043128">
    <property type="entry name" value="Rev_trsase/Diguanyl_cyclase"/>
</dbReference>
<feature type="non-terminal residue" evidence="10">
    <location>
        <position position="1"/>
    </location>
</feature>
<dbReference type="InterPro" id="IPR010661">
    <property type="entry name" value="RVT_thumb"/>
</dbReference>
<dbReference type="PANTHER" id="PTHR41694:SF3">
    <property type="entry name" value="RNA-DIRECTED DNA POLYMERASE-RELATED"/>
    <property type="match status" value="1"/>
</dbReference>
<gene>
    <name evidence="10" type="primary">Ervk18_3</name>
    <name evidence="10" type="ORF">RHOROS_R02990</name>
</gene>
<dbReference type="InterPro" id="IPR043502">
    <property type="entry name" value="DNA/RNA_pol_sf"/>
</dbReference>
<dbReference type="InterPro" id="IPR000477">
    <property type="entry name" value="RT_dom"/>
</dbReference>
<feature type="domain" description="Reverse transcriptase" evidence="9">
    <location>
        <begin position="1"/>
        <end position="110"/>
    </location>
</feature>
<dbReference type="PROSITE" id="PS50878">
    <property type="entry name" value="RT_POL"/>
    <property type="match status" value="1"/>
</dbReference>
<dbReference type="SUPFAM" id="SSF56672">
    <property type="entry name" value="DNA/RNA polymerases"/>
    <property type="match status" value="1"/>
</dbReference>
<keyword evidence="4" id="KW-0548">Nucleotidyltransferase</keyword>
<keyword evidence="5" id="KW-0540">Nuclease</keyword>
<dbReference type="GO" id="GO:0035613">
    <property type="term" value="F:RNA stem-loop binding"/>
    <property type="evidence" value="ECO:0007669"/>
    <property type="project" value="TreeGrafter"/>
</dbReference>
<dbReference type="PANTHER" id="PTHR41694">
    <property type="entry name" value="ENDOGENOUS RETROVIRUS GROUP K MEMBER POL PROTEIN"/>
    <property type="match status" value="1"/>
</dbReference>
<dbReference type="GO" id="GO:0004523">
    <property type="term" value="F:RNA-DNA hybrid ribonuclease activity"/>
    <property type="evidence" value="ECO:0007669"/>
    <property type="project" value="UniProtKB-EC"/>
</dbReference>
<dbReference type="Gene3D" id="3.30.70.270">
    <property type="match status" value="2"/>
</dbReference>